<dbReference type="Proteomes" id="UP001206983">
    <property type="component" value="Unassembled WGS sequence"/>
</dbReference>
<comment type="caution">
    <text evidence="3">The sequence shown here is derived from an EMBL/GenBank/DDBJ whole genome shotgun (WGS) entry which is preliminary data.</text>
</comment>
<evidence type="ECO:0000313" key="4">
    <source>
        <dbReference type="Proteomes" id="UP001206983"/>
    </source>
</evidence>
<name>A0AAE3H972_9EURY</name>
<keyword evidence="4" id="KW-1185">Reference proteome</keyword>
<feature type="compositionally biased region" description="Low complexity" evidence="2">
    <location>
        <begin position="441"/>
        <end position="453"/>
    </location>
</feature>
<evidence type="ECO:0000256" key="1">
    <source>
        <dbReference type="SAM" id="Coils"/>
    </source>
</evidence>
<gene>
    <name evidence="3" type="ORF">PV02_03845</name>
</gene>
<accession>A0AAE3H972</accession>
<feature type="coiled-coil region" evidence="1">
    <location>
        <begin position="197"/>
        <end position="224"/>
    </location>
</feature>
<dbReference type="RefSeq" id="WP_256622045.1">
    <property type="nucleotide sequence ID" value="NZ_JTEO01000002.1"/>
</dbReference>
<reference evidence="3 4" key="1">
    <citation type="journal article" date="2011" name="Appl. Environ. Microbiol.">
        <title>Methanogenic archaea isolated from Taiwan's Chelungpu fault.</title>
        <authorList>
            <person name="Wu S.Y."/>
            <person name="Lai M.C."/>
        </authorList>
    </citation>
    <scope>NUCLEOTIDE SEQUENCE [LARGE SCALE GENOMIC DNA]</scope>
    <source>
        <strain evidence="3 4">St545Mb</strain>
    </source>
</reference>
<feature type="region of interest" description="Disordered" evidence="2">
    <location>
        <begin position="410"/>
        <end position="465"/>
    </location>
</feature>
<evidence type="ECO:0000256" key="2">
    <source>
        <dbReference type="SAM" id="MobiDB-lite"/>
    </source>
</evidence>
<organism evidence="3 4">
    <name type="scientific">Methanolobus chelungpuianus</name>
    <dbReference type="NCBI Taxonomy" id="502115"/>
    <lineage>
        <taxon>Archaea</taxon>
        <taxon>Methanobacteriati</taxon>
        <taxon>Methanobacteriota</taxon>
        <taxon>Stenosarchaea group</taxon>
        <taxon>Methanomicrobia</taxon>
        <taxon>Methanosarcinales</taxon>
        <taxon>Methanosarcinaceae</taxon>
        <taxon>Methanolobus</taxon>
    </lineage>
</organism>
<dbReference type="AlphaFoldDB" id="A0AAE3H972"/>
<dbReference type="EMBL" id="JTEO01000002">
    <property type="protein sequence ID" value="MCQ6962265.1"/>
    <property type="molecule type" value="Genomic_DNA"/>
</dbReference>
<proteinExistence type="predicted"/>
<protein>
    <submittedName>
        <fullName evidence="3">Uncharacterized protein</fullName>
    </submittedName>
</protein>
<feature type="compositionally biased region" description="Polar residues" evidence="2">
    <location>
        <begin position="454"/>
        <end position="465"/>
    </location>
</feature>
<keyword evidence="1" id="KW-0175">Coiled coil</keyword>
<evidence type="ECO:0000313" key="3">
    <source>
        <dbReference type="EMBL" id="MCQ6962265.1"/>
    </source>
</evidence>
<feature type="compositionally biased region" description="Acidic residues" evidence="2">
    <location>
        <begin position="415"/>
        <end position="440"/>
    </location>
</feature>
<sequence length="465" mass="50906">MKNANEREHMRKMGIKLFTYLAIVLMVASILSTGALAASDNAQKAGLQIKDRDRDMINANGNALRKQAEGLNNTTQDLNNTTLMNRAKGNNNVKAGYLDARDNFVKMKNNDKNLDSEEAIEATKDYLNSTIDYMIVSLEDEEYITQLELIKEDVAAADTRKELAECARDIRDIWKDANRQKTASASKSADNKLSAVIRTSENMALRLENEIARLEGNGENVAELRSMLEEYRSLIAEAKVYQLQAANATDADEKAELIRNMNMAGQKIKEANALLKDMLKGLRQHREGLVVLTGNNTLTAEGNGTAVLSGNLTLEFNATDAKLVVKDMAGDAVINTGNASYALSNIDAGNSESNNRAFVFHNLTGTVTIEGSRLTVMIRSEDMSLSVDGEGTAVLSGDGSYELESITKEWAKYDDENDEEEESDEGSEESDMDEDDENPENESVNSSFNNTSEGNSSVSGNLTGI</sequence>